<comment type="caution">
    <text evidence="1">The sequence shown here is derived from an EMBL/GenBank/DDBJ whole genome shotgun (WGS) entry which is preliminary data.</text>
</comment>
<dbReference type="SUPFAM" id="SSF88713">
    <property type="entry name" value="Glycoside hydrolase/deacetylase"/>
    <property type="match status" value="1"/>
</dbReference>
<dbReference type="GO" id="GO:0005975">
    <property type="term" value="P:carbohydrate metabolic process"/>
    <property type="evidence" value="ECO:0007669"/>
    <property type="project" value="InterPro"/>
</dbReference>
<dbReference type="Pfam" id="PF03746">
    <property type="entry name" value="LamB_YcsF"/>
    <property type="match status" value="1"/>
</dbReference>
<organism evidence="1 2">
    <name type="scientific">Candidatus Segetimicrobium genomatis</name>
    <dbReference type="NCBI Taxonomy" id="2569760"/>
    <lineage>
        <taxon>Bacteria</taxon>
        <taxon>Bacillati</taxon>
        <taxon>Candidatus Sysuimicrobiota</taxon>
        <taxon>Candidatus Sysuimicrobiia</taxon>
        <taxon>Candidatus Sysuimicrobiales</taxon>
        <taxon>Candidatus Segetimicrobiaceae</taxon>
        <taxon>Candidatus Segetimicrobium</taxon>
    </lineage>
</organism>
<proteinExistence type="predicted"/>
<dbReference type="EMBL" id="VBAN01000355">
    <property type="protein sequence ID" value="TMI79107.1"/>
    <property type="molecule type" value="Genomic_DNA"/>
</dbReference>
<name>A0A537J6G6_9BACT</name>
<dbReference type="NCBIfam" id="NF003816">
    <property type="entry name" value="PRK05406.1-5"/>
    <property type="match status" value="1"/>
</dbReference>
<dbReference type="Gene3D" id="3.20.20.370">
    <property type="entry name" value="Glycoside hydrolase/deacetylase"/>
    <property type="match status" value="1"/>
</dbReference>
<dbReference type="Proteomes" id="UP000318093">
    <property type="component" value="Unassembled WGS sequence"/>
</dbReference>
<dbReference type="CDD" id="cd10787">
    <property type="entry name" value="LamB_YcsF_like"/>
    <property type="match status" value="1"/>
</dbReference>
<sequence length="314" mass="33779">MAHAARSFSFSLWRFRWASPAFYPVEANPPFLGGTPCARIEAGEPATGGGDRMARARVSVDIAADMGESFGPWPMGRDADIAPHLTSAHIACGFHASDPGTIRTTIELLARHNIAIGAHPGYPDLVGFGRRRMDLTSREVEDLVLFQVAAVKGMVEAHGLRLQHVKPHGALYNVAEADDGTAAAIVGAVKRIDPALIIVATPHSRLRAQAVAAGMTAAHEFFLDRGYNADGTLVSRRRPDAMLTDPEAMCRRAVTAVRDHRLLTAGQAALDMRVDTICLHGDHPPSQQAVRMLKGMLEAAGIAVLPLREWLKPS</sequence>
<accession>A0A537J6G6</accession>
<dbReference type="InterPro" id="IPR011330">
    <property type="entry name" value="Glyco_hydro/deAcase_b/a-brl"/>
</dbReference>
<dbReference type="GO" id="GO:0017168">
    <property type="term" value="F:5-oxoprolinase (ATP-hydrolyzing) activity"/>
    <property type="evidence" value="ECO:0007669"/>
    <property type="project" value="UniProtKB-EC"/>
</dbReference>
<keyword evidence="1" id="KW-0378">Hydrolase</keyword>
<dbReference type="NCBIfam" id="NF003814">
    <property type="entry name" value="PRK05406.1-3"/>
    <property type="match status" value="1"/>
</dbReference>
<dbReference type="PANTHER" id="PTHR30292">
    <property type="entry name" value="UNCHARACTERIZED PROTEIN YBGL-RELATED"/>
    <property type="match status" value="1"/>
</dbReference>
<protein>
    <submittedName>
        <fullName evidence="1">5-oxoprolinase subunit PxpA</fullName>
        <ecNumber evidence="1">3.5.2.9</ecNumber>
    </submittedName>
</protein>
<dbReference type="AlphaFoldDB" id="A0A537J6G6"/>
<gene>
    <name evidence="1" type="primary">pxpA</name>
    <name evidence="1" type="ORF">E6H03_10870</name>
</gene>
<evidence type="ECO:0000313" key="2">
    <source>
        <dbReference type="Proteomes" id="UP000318093"/>
    </source>
</evidence>
<dbReference type="PANTHER" id="PTHR30292:SF0">
    <property type="entry name" value="5-OXOPROLINASE SUBUNIT A"/>
    <property type="match status" value="1"/>
</dbReference>
<dbReference type="InterPro" id="IPR005501">
    <property type="entry name" value="LamB/YcsF/PxpA-like"/>
</dbReference>
<dbReference type="EC" id="3.5.2.9" evidence="1"/>
<reference evidence="1 2" key="1">
    <citation type="journal article" date="2019" name="Nat. Microbiol.">
        <title>Mediterranean grassland soil C-N compound turnover is dependent on rainfall and depth, and is mediated by genomically divergent microorganisms.</title>
        <authorList>
            <person name="Diamond S."/>
            <person name="Andeer P.F."/>
            <person name="Li Z."/>
            <person name="Crits-Christoph A."/>
            <person name="Burstein D."/>
            <person name="Anantharaman K."/>
            <person name="Lane K.R."/>
            <person name="Thomas B.C."/>
            <person name="Pan C."/>
            <person name="Northen T.R."/>
            <person name="Banfield J.F."/>
        </authorList>
    </citation>
    <scope>NUCLEOTIDE SEQUENCE [LARGE SCALE GENOMIC DNA]</scope>
    <source>
        <strain evidence="1">NP_6</strain>
    </source>
</reference>
<evidence type="ECO:0000313" key="1">
    <source>
        <dbReference type="EMBL" id="TMI79107.1"/>
    </source>
</evidence>